<dbReference type="RefSeq" id="WP_251874880.1">
    <property type="nucleotide sequence ID" value="NZ_CP098755.1"/>
</dbReference>
<organism evidence="1 2">
    <name type="scientific">Brevibacillus ruminantium</name>
    <dbReference type="NCBI Taxonomy" id="2950604"/>
    <lineage>
        <taxon>Bacteria</taxon>
        <taxon>Bacillati</taxon>
        <taxon>Bacillota</taxon>
        <taxon>Bacilli</taxon>
        <taxon>Bacillales</taxon>
        <taxon>Paenibacillaceae</taxon>
        <taxon>Brevibacillus</taxon>
    </lineage>
</organism>
<evidence type="ECO:0000313" key="2">
    <source>
        <dbReference type="Proteomes" id="UP001056500"/>
    </source>
</evidence>
<accession>A0ABY4WLZ0</accession>
<keyword evidence="2" id="KW-1185">Reference proteome</keyword>
<gene>
    <name evidence="1" type="ORF">NDK47_11125</name>
</gene>
<proteinExistence type="predicted"/>
<dbReference type="EMBL" id="CP098755">
    <property type="protein sequence ID" value="USG67786.1"/>
    <property type="molecule type" value="Genomic_DNA"/>
</dbReference>
<sequence length="82" mass="8965">MLVPVALPSYNRGKNVAVANTANNRTVSAPVNDVGPYFDAYYCGSDEYWKNGTVPRAEQTGYLNKPRCEAATFLAITLHVIV</sequence>
<protein>
    <submittedName>
        <fullName evidence="1">Uncharacterized protein</fullName>
    </submittedName>
</protein>
<reference evidence="1" key="1">
    <citation type="submission" date="2022-06" db="EMBL/GenBank/DDBJ databases">
        <title>Genome sequencing of Brevibacillus sp. BB3-R1.</title>
        <authorList>
            <person name="Heo J."/>
            <person name="Lee D."/>
            <person name="Won M."/>
            <person name="Han B.-H."/>
            <person name="Hong S.-B."/>
            <person name="Kwon S.-W."/>
        </authorList>
    </citation>
    <scope>NUCLEOTIDE SEQUENCE</scope>
    <source>
        <strain evidence="1">BB3-R1</strain>
    </source>
</reference>
<dbReference type="Proteomes" id="UP001056500">
    <property type="component" value="Chromosome"/>
</dbReference>
<name>A0ABY4WLZ0_9BACL</name>
<evidence type="ECO:0000313" key="1">
    <source>
        <dbReference type="EMBL" id="USG67786.1"/>
    </source>
</evidence>